<evidence type="ECO:0000313" key="11">
    <source>
        <dbReference type="Proteomes" id="UP001239085"/>
    </source>
</evidence>
<dbReference type="CDD" id="cd06261">
    <property type="entry name" value="TM_PBP2"/>
    <property type="match status" value="1"/>
</dbReference>
<evidence type="ECO:0000256" key="4">
    <source>
        <dbReference type="ARBA" id="ARBA00022692"/>
    </source>
</evidence>
<sequence length="324" mass="35233">MTSPTTETLVRREAGSSRRTARRDATARGRALATHRWFATPWLFLAPALVVIVCFIVGPFISTIQLAFTDSLLLRPGDFIGFANFERLFADPRFGTALLNSTLYMIVVVPFMVFLPLVLATLVAGAGRFLGFFRTAAYLPVIMSPVIVGLIWTNLLDRRGLINELFASLSLITGPIPFLTDRWLLIFSAMFVTIWMGMGYYMVIYLAALANIDQSLYDAAAMDGAGRIRTFFSVTVPGVRNTMGLIGILSSVAAFRVFGEVYVLTGGTGGVGGSALTMTMLIQREGTGLQAQTGYASAISLVMFVVLGVLLVLQLVTQQKQAQK</sequence>
<feature type="transmembrane region" description="Helical" evidence="7">
    <location>
        <begin position="261"/>
        <end position="282"/>
    </location>
</feature>
<dbReference type="PROSITE" id="PS50928">
    <property type="entry name" value="ABC_TM1"/>
    <property type="match status" value="1"/>
</dbReference>
<keyword evidence="3" id="KW-1003">Cell membrane</keyword>
<keyword evidence="11" id="KW-1185">Reference proteome</keyword>
<name>A0ABU0P907_9MICO</name>
<dbReference type="InterPro" id="IPR035906">
    <property type="entry name" value="MetI-like_sf"/>
</dbReference>
<evidence type="ECO:0000256" key="7">
    <source>
        <dbReference type="RuleBase" id="RU363032"/>
    </source>
</evidence>
<comment type="subcellular location">
    <subcellularLocation>
        <location evidence="1 7">Cell membrane</location>
        <topology evidence="1 7">Multi-pass membrane protein</topology>
    </subcellularLocation>
</comment>
<dbReference type="SUPFAM" id="SSF160964">
    <property type="entry name" value="MalF N-terminal region-like"/>
    <property type="match status" value="1"/>
</dbReference>
<comment type="similarity">
    <text evidence="7">Belongs to the binding-protein-dependent transport system permease family.</text>
</comment>
<comment type="caution">
    <text evidence="10">The sequence shown here is derived from an EMBL/GenBank/DDBJ whole genome shotgun (WGS) entry which is preliminary data.</text>
</comment>
<dbReference type="InterPro" id="IPR000515">
    <property type="entry name" value="MetI-like"/>
</dbReference>
<dbReference type="InterPro" id="IPR051393">
    <property type="entry name" value="ABC_transporter_permease"/>
</dbReference>
<accession>A0ABU0P907</accession>
<dbReference type="SUPFAM" id="SSF161098">
    <property type="entry name" value="MetI-like"/>
    <property type="match status" value="1"/>
</dbReference>
<organism evidence="10 11">
    <name type="scientific">Microbacterium murale</name>
    <dbReference type="NCBI Taxonomy" id="1081040"/>
    <lineage>
        <taxon>Bacteria</taxon>
        <taxon>Bacillati</taxon>
        <taxon>Actinomycetota</taxon>
        <taxon>Actinomycetes</taxon>
        <taxon>Micrococcales</taxon>
        <taxon>Microbacteriaceae</taxon>
        <taxon>Microbacterium</taxon>
    </lineage>
</organism>
<evidence type="ECO:0000259" key="9">
    <source>
        <dbReference type="PROSITE" id="PS50928"/>
    </source>
</evidence>
<feature type="domain" description="ABC transmembrane type-1" evidence="9">
    <location>
        <begin position="98"/>
        <end position="314"/>
    </location>
</feature>
<feature type="transmembrane region" description="Helical" evidence="7">
    <location>
        <begin position="103"/>
        <end position="124"/>
    </location>
</feature>
<keyword evidence="10" id="KW-0762">Sugar transport</keyword>
<keyword evidence="6 7" id="KW-0472">Membrane</keyword>
<dbReference type="EMBL" id="JAUSXK010000001">
    <property type="protein sequence ID" value="MDQ0643793.1"/>
    <property type="molecule type" value="Genomic_DNA"/>
</dbReference>
<dbReference type="Gene3D" id="1.10.3720.10">
    <property type="entry name" value="MetI-like"/>
    <property type="match status" value="1"/>
</dbReference>
<evidence type="ECO:0000256" key="2">
    <source>
        <dbReference type="ARBA" id="ARBA00022448"/>
    </source>
</evidence>
<keyword evidence="4 7" id="KW-0812">Transmembrane</keyword>
<feature type="compositionally biased region" description="Basic and acidic residues" evidence="8">
    <location>
        <begin position="9"/>
        <end position="22"/>
    </location>
</feature>
<dbReference type="PANTHER" id="PTHR30193:SF44">
    <property type="entry name" value="LACTOSE TRANSPORT SYSTEM PERMEASE PROTEIN LACF"/>
    <property type="match status" value="1"/>
</dbReference>
<gene>
    <name evidence="10" type="ORF">QFZ46_001953</name>
</gene>
<dbReference type="RefSeq" id="WP_307360889.1">
    <property type="nucleotide sequence ID" value="NZ_JAUSXK010000001.1"/>
</dbReference>
<feature type="transmembrane region" description="Helical" evidence="7">
    <location>
        <begin position="136"/>
        <end position="155"/>
    </location>
</feature>
<keyword evidence="2 7" id="KW-0813">Transport</keyword>
<feature type="transmembrane region" description="Helical" evidence="7">
    <location>
        <begin position="42"/>
        <end position="68"/>
    </location>
</feature>
<keyword evidence="5 7" id="KW-1133">Transmembrane helix</keyword>
<evidence type="ECO:0000256" key="6">
    <source>
        <dbReference type="ARBA" id="ARBA00023136"/>
    </source>
</evidence>
<reference evidence="10 11" key="1">
    <citation type="submission" date="2023-07" db="EMBL/GenBank/DDBJ databases">
        <title>Comparative genomics of wheat-associated soil bacteria to identify genetic determinants of phenazine resistance.</title>
        <authorList>
            <person name="Mouncey N."/>
        </authorList>
    </citation>
    <scope>NUCLEOTIDE SEQUENCE [LARGE SCALE GENOMIC DNA]</scope>
    <source>
        <strain evidence="10 11">W2I7</strain>
    </source>
</reference>
<feature type="transmembrane region" description="Helical" evidence="7">
    <location>
        <begin position="184"/>
        <end position="208"/>
    </location>
</feature>
<evidence type="ECO:0000256" key="8">
    <source>
        <dbReference type="SAM" id="MobiDB-lite"/>
    </source>
</evidence>
<evidence type="ECO:0000256" key="3">
    <source>
        <dbReference type="ARBA" id="ARBA00022475"/>
    </source>
</evidence>
<dbReference type="Pfam" id="PF00528">
    <property type="entry name" value="BPD_transp_1"/>
    <property type="match status" value="1"/>
</dbReference>
<evidence type="ECO:0000313" key="10">
    <source>
        <dbReference type="EMBL" id="MDQ0643793.1"/>
    </source>
</evidence>
<proteinExistence type="inferred from homology"/>
<dbReference type="PANTHER" id="PTHR30193">
    <property type="entry name" value="ABC TRANSPORTER PERMEASE PROTEIN"/>
    <property type="match status" value="1"/>
</dbReference>
<protein>
    <submittedName>
        <fullName evidence="10">ABC-type sugar transport system permease subunit</fullName>
    </submittedName>
</protein>
<evidence type="ECO:0000256" key="5">
    <source>
        <dbReference type="ARBA" id="ARBA00022989"/>
    </source>
</evidence>
<feature type="transmembrane region" description="Helical" evidence="7">
    <location>
        <begin position="294"/>
        <end position="316"/>
    </location>
</feature>
<feature type="region of interest" description="Disordered" evidence="8">
    <location>
        <begin position="1"/>
        <end position="22"/>
    </location>
</feature>
<evidence type="ECO:0000256" key="1">
    <source>
        <dbReference type="ARBA" id="ARBA00004651"/>
    </source>
</evidence>
<dbReference type="Proteomes" id="UP001239085">
    <property type="component" value="Unassembled WGS sequence"/>
</dbReference>